<dbReference type="EMBL" id="SLUN01000005">
    <property type="protein sequence ID" value="TCL73161.1"/>
    <property type="molecule type" value="Genomic_DNA"/>
</dbReference>
<reference evidence="4 5" key="1">
    <citation type="submission" date="2019-03" db="EMBL/GenBank/DDBJ databases">
        <title>Genomic Encyclopedia of Type Strains, Phase IV (KMG-IV): sequencing the most valuable type-strain genomes for metagenomic binning, comparative biology and taxonomic classification.</title>
        <authorList>
            <person name="Goeker M."/>
        </authorList>
    </citation>
    <scope>NUCLEOTIDE SEQUENCE [LARGE SCALE GENOMIC DNA]</scope>
    <source>
        <strain evidence="4 5">LX-B</strain>
    </source>
</reference>
<dbReference type="GO" id="GO:0071949">
    <property type="term" value="F:FAD binding"/>
    <property type="evidence" value="ECO:0007669"/>
    <property type="project" value="InterPro"/>
</dbReference>
<evidence type="ECO:0000259" key="3">
    <source>
        <dbReference type="PROSITE" id="PS51387"/>
    </source>
</evidence>
<keyword evidence="1" id="KW-0285">Flavoprotein</keyword>
<gene>
    <name evidence="4" type="ORF">EDC14_100523</name>
</gene>
<dbReference type="SMART" id="SM01092">
    <property type="entry name" value="CO_deh_flav_C"/>
    <property type="match status" value="1"/>
</dbReference>
<evidence type="ECO:0000313" key="5">
    <source>
        <dbReference type="Proteomes" id="UP000295008"/>
    </source>
</evidence>
<dbReference type="InterPro" id="IPR051312">
    <property type="entry name" value="Diverse_Substr_Oxidored"/>
</dbReference>
<dbReference type="SUPFAM" id="SSF56176">
    <property type="entry name" value="FAD-binding/transporter-associated domain-like"/>
    <property type="match status" value="1"/>
</dbReference>
<name>A0A4R1S1Z0_HYDET</name>
<dbReference type="InterPro" id="IPR016166">
    <property type="entry name" value="FAD-bd_PCMH"/>
</dbReference>
<dbReference type="Pfam" id="PF03450">
    <property type="entry name" value="CO_deh_flav_C"/>
    <property type="match status" value="1"/>
</dbReference>
<dbReference type="AlphaFoldDB" id="A0A4R1S1Z0"/>
<dbReference type="Gene3D" id="3.30.465.10">
    <property type="match status" value="1"/>
</dbReference>
<dbReference type="InterPro" id="IPR016169">
    <property type="entry name" value="FAD-bd_PCMH_sub2"/>
</dbReference>
<organism evidence="4 5">
    <name type="scientific">Hydrogenispora ethanolica</name>
    <dbReference type="NCBI Taxonomy" id="1082276"/>
    <lineage>
        <taxon>Bacteria</taxon>
        <taxon>Bacillati</taxon>
        <taxon>Bacillota</taxon>
        <taxon>Hydrogenispora</taxon>
    </lineage>
</organism>
<dbReference type="SUPFAM" id="SSF55447">
    <property type="entry name" value="CO dehydrogenase flavoprotein C-terminal domain-like"/>
    <property type="match status" value="1"/>
</dbReference>
<dbReference type="Pfam" id="PF00941">
    <property type="entry name" value="FAD_binding_5"/>
    <property type="match status" value="1"/>
</dbReference>
<dbReference type="InterPro" id="IPR036318">
    <property type="entry name" value="FAD-bd_PCMH-like_sf"/>
</dbReference>
<dbReference type="GO" id="GO:0016491">
    <property type="term" value="F:oxidoreductase activity"/>
    <property type="evidence" value="ECO:0007669"/>
    <property type="project" value="UniProtKB-KW"/>
</dbReference>
<evidence type="ECO:0000256" key="1">
    <source>
        <dbReference type="ARBA" id="ARBA00022630"/>
    </source>
</evidence>
<comment type="caution">
    <text evidence="4">The sequence shown here is derived from an EMBL/GenBank/DDBJ whole genome shotgun (WGS) entry which is preliminary data.</text>
</comment>
<accession>A0A4R1S1Z0</accession>
<evidence type="ECO:0000313" key="4">
    <source>
        <dbReference type="EMBL" id="TCL73161.1"/>
    </source>
</evidence>
<keyword evidence="5" id="KW-1185">Reference proteome</keyword>
<proteinExistence type="predicted"/>
<protein>
    <submittedName>
        <fullName evidence="4">CO/xanthine dehydrogenase FAD-binding subunit</fullName>
    </submittedName>
</protein>
<dbReference type="Gene3D" id="3.30.390.50">
    <property type="entry name" value="CO dehydrogenase flavoprotein, C-terminal domain"/>
    <property type="match status" value="1"/>
</dbReference>
<dbReference type="RefSeq" id="WP_132013320.1">
    <property type="nucleotide sequence ID" value="NZ_SLUN01000005.1"/>
</dbReference>
<dbReference type="PANTHER" id="PTHR42659:SF9">
    <property type="entry name" value="XANTHINE DEHYDROGENASE FAD-BINDING SUBUNIT XDHB-RELATED"/>
    <property type="match status" value="1"/>
</dbReference>
<dbReference type="Proteomes" id="UP000295008">
    <property type="component" value="Unassembled WGS sequence"/>
</dbReference>
<dbReference type="InterPro" id="IPR002346">
    <property type="entry name" value="Mopterin_DH_FAD-bd"/>
</dbReference>
<dbReference type="OrthoDB" id="9803647at2"/>
<keyword evidence="2" id="KW-0560">Oxidoreductase</keyword>
<dbReference type="PANTHER" id="PTHR42659">
    <property type="entry name" value="XANTHINE DEHYDROGENASE SUBUNIT C-RELATED"/>
    <property type="match status" value="1"/>
</dbReference>
<dbReference type="PROSITE" id="PS51387">
    <property type="entry name" value="FAD_PCMH"/>
    <property type="match status" value="1"/>
</dbReference>
<dbReference type="InterPro" id="IPR005107">
    <property type="entry name" value="CO_DH_flav_C"/>
</dbReference>
<dbReference type="InterPro" id="IPR036683">
    <property type="entry name" value="CO_DH_flav_C_dom_sf"/>
</dbReference>
<evidence type="ECO:0000256" key="2">
    <source>
        <dbReference type="ARBA" id="ARBA00023002"/>
    </source>
</evidence>
<feature type="domain" description="FAD-binding PCMH-type" evidence="3">
    <location>
        <begin position="1"/>
        <end position="191"/>
    </location>
</feature>
<sequence length="264" mass="28197">MVTIDEYVKPGSVAEAYTLLTSSENAAVVGGGVFMRLASRKIGLALDLSRAGLDYIRESDAAIEIGAMTSFRTLERSAVLQRNLDGLIPKAIANVPGVQLRNMVSVGGTVYGRYGFSEFITCLLALDCRVVLHRRGELSLADFLASRGNAKDILEKIVLRKETLRGAYQMFRNSLGSLPILSVAVTKHDAGYRVAVGARPAVAKLAGGAMSYLNETAPGAAASAKAGELAAAELEFTNDRRASAAYRRELCGVLVRRALQEVQS</sequence>